<organism evidence="7 8">
    <name type="scientific">Chaetoceros tenuissimus</name>
    <dbReference type="NCBI Taxonomy" id="426638"/>
    <lineage>
        <taxon>Eukaryota</taxon>
        <taxon>Sar</taxon>
        <taxon>Stramenopiles</taxon>
        <taxon>Ochrophyta</taxon>
        <taxon>Bacillariophyta</taxon>
        <taxon>Coscinodiscophyceae</taxon>
        <taxon>Chaetocerotophycidae</taxon>
        <taxon>Chaetocerotales</taxon>
        <taxon>Chaetocerotaceae</taxon>
        <taxon>Chaetoceros</taxon>
    </lineage>
</organism>
<keyword evidence="5" id="KW-0131">Cell cycle</keyword>
<sequence>MSDSNYAAATRHRKPNSTAGRPPSLAIVDDDWANDCLTDDEIDCNEQENKIQPLLGDLDVDAVLVSTGHSDTAENDKDRRRREEGRWTDLGLDRFDNPNTPNTGSGENSGSQNQ</sequence>
<dbReference type="GO" id="GO:0005680">
    <property type="term" value="C:anaphase-promoting complex"/>
    <property type="evidence" value="ECO:0007669"/>
    <property type="project" value="InterPro"/>
</dbReference>
<comment type="caution">
    <text evidence="7">The sequence shown here is derived from an EMBL/GenBank/DDBJ whole genome shotgun (WGS) entry which is preliminary data.</text>
</comment>
<dbReference type="InterPro" id="IPR008401">
    <property type="entry name" value="Apc13"/>
</dbReference>
<dbReference type="EMBL" id="BLLK01000062">
    <property type="protein sequence ID" value="GFH58597.1"/>
    <property type="molecule type" value="Genomic_DNA"/>
</dbReference>
<keyword evidence="2" id="KW-0132">Cell division</keyword>
<feature type="compositionally biased region" description="Polar residues" evidence="6">
    <location>
        <begin position="97"/>
        <end position="114"/>
    </location>
</feature>
<dbReference type="GO" id="GO:0051301">
    <property type="term" value="P:cell division"/>
    <property type="evidence" value="ECO:0007669"/>
    <property type="project" value="UniProtKB-KW"/>
</dbReference>
<evidence type="ECO:0000256" key="4">
    <source>
        <dbReference type="ARBA" id="ARBA00022786"/>
    </source>
</evidence>
<evidence type="ECO:0000256" key="5">
    <source>
        <dbReference type="ARBA" id="ARBA00023306"/>
    </source>
</evidence>
<evidence type="ECO:0000256" key="6">
    <source>
        <dbReference type="SAM" id="MobiDB-lite"/>
    </source>
</evidence>
<gene>
    <name evidence="7" type="ORF">CTEN210_15073</name>
</gene>
<keyword evidence="3" id="KW-0498">Mitosis</keyword>
<proteinExistence type="inferred from homology"/>
<dbReference type="AlphaFoldDB" id="A0AAD3D6X9"/>
<evidence type="ECO:0000256" key="1">
    <source>
        <dbReference type="ARBA" id="ARBA00006940"/>
    </source>
</evidence>
<evidence type="ECO:0000313" key="7">
    <source>
        <dbReference type="EMBL" id="GFH58597.1"/>
    </source>
</evidence>
<keyword evidence="4" id="KW-0833">Ubl conjugation pathway</keyword>
<feature type="region of interest" description="Disordered" evidence="6">
    <location>
        <begin position="1"/>
        <end position="27"/>
    </location>
</feature>
<feature type="region of interest" description="Disordered" evidence="6">
    <location>
        <begin position="66"/>
        <end position="114"/>
    </location>
</feature>
<accession>A0AAD3D6X9</accession>
<feature type="compositionally biased region" description="Basic and acidic residues" evidence="6">
    <location>
        <begin position="71"/>
        <end position="96"/>
    </location>
</feature>
<evidence type="ECO:0000256" key="2">
    <source>
        <dbReference type="ARBA" id="ARBA00022618"/>
    </source>
</evidence>
<evidence type="ECO:0000256" key="3">
    <source>
        <dbReference type="ARBA" id="ARBA00022776"/>
    </source>
</evidence>
<protein>
    <submittedName>
        <fullName evidence="7">Uncharacterized protein</fullName>
    </submittedName>
</protein>
<reference evidence="7 8" key="1">
    <citation type="journal article" date="2021" name="Sci. Rep.">
        <title>The genome of the diatom Chaetoceros tenuissimus carries an ancient integrated fragment of an extant virus.</title>
        <authorList>
            <person name="Hongo Y."/>
            <person name="Kimura K."/>
            <person name="Takaki Y."/>
            <person name="Yoshida Y."/>
            <person name="Baba S."/>
            <person name="Kobayashi G."/>
            <person name="Nagasaki K."/>
            <person name="Hano T."/>
            <person name="Tomaru Y."/>
        </authorList>
    </citation>
    <scope>NUCLEOTIDE SEQUENCE [LARGE SCALE GENOMIC DNA]</scope>
    <source>
        <strain evidence="7 8">NIES-3715</strain>
    </source>
</reference>
<dbReference type="Proteomes" id="UP001054902">
    <property type="component" value="Unassembled WGS sequence"/>
</dbReference>
<dbReference type="Pfam" id="PF05839">
    <property type="entry name" value="Apc13p"/>
    <property type="match status" value="1"/>
</dbReference>
<evidence type="ECO:0000313" key="8">
    <source>
        <dbReference type="Proteomes" id="UP001054902"/>
    </source>
</evidence>
<comment type="similarity">
    <text evidence="1">Belongs to the APC13 family.</text>
</comment>
<keyword evidence="8" id="KW-1185">Reference proteome</keyword>
<name>A0AAD3D6X9_9STRA</name>